<gene>
    <name evidence="1" type="ORF">SAMN02910293_01397</name>
</gene>
<dbReference type="Proteomes" id="UP000182508">
    <property type="component" value="Unassembled WGS sequence"/>
</dbReference>
<accession>A0A1G6C480</accession>
<evidence type="ECO:0000313" key="1">
    <source>
        <dbReference type="EMBL" id="SDB27695.1"/>
    </source>
</evidence>
<dbReference type="EMBL" id="FMXP01000017">
    <property type="protein sequence ID" value="SDB27695.1"/>
    <property type="molecule type" value="Genomic_DNA"/>
</dbReference>
<dbReference type="AlphaFoldDB" id="A0A1G6C480"/>
<evidence type="ECO:0000313" key="2">
    <source>
        <dbReference type="Proteomes" id="UP000182508"/>
    </source>
</evidence>
<proteinExistence type="predicted"/>
<organism evidence="1 2">
    <name type="scientific">Streptococcus henryi</name>
    <dbReference type="NCBI Taxonomy" id="439219"/>
    <lineage>
        <taxon>Bacteria</taxon>
        <taxon>Bacillati</taxon>
        <taxon>Bacillota</taxon>
        <taxon>Bacilli</taxon>
        <taxon>Lactobacillales</taxon>
        <taxon>Streptococcaceae</taxon>
        <taxon>Streptococcus</taxon>
    </lineage>
</organism>
<keyword evidence="2" id="KW-1185">Reference proteome</keyword>
<sequence length="128" mass="14599">MRKKVILIWLAAALVLAALYFLILSPRVFFIPKETDKIVIVTANYSLPPQYQNESKEIITQKDQVTELVQQLNETRGQLEFGPLPSGASTTTIKCYQGEKKTYQIIIYADCVEAWNGLSYRVKVTRNN</sequence>
<reference evidence="1 2" key="1">
    <citation type="submission" date="2016-10" db="EMBL/GenBank/DDBJ databases">
        <authorList>
            <person name="de Groot N.N."/>
        </authorList>
    </citation>
    <scope>NUCLEOTIDE SEQUENCE [LARGE SCALE GENOMIC DNA]</scope>
    <source>
        <strain evidence="1 2">A-4</strain>
    </source>
</reference>
<protein>
    <submittedName>
        <fullName evidence="1">Uncharacterized protein</fullName>
    </submittedName>
</protein>
<name>A0A1G6C480_9STRE</name>
<dbReference type="STRING" id="439219.SAMN02910293_01397"/>